<feature type="chain" id="PRO_5006622491" evidence="1">
    <location>
        <begin position="23"/>
        <end position="359"/>
    </location>
</feature>
<reference evidence="4" key="1">
    <citation type="submission" date="2015-09" db="EMBL/GenBank/DDBJ databases">
        <authorList>
            <consortium name="Pathogen Informatics"/>
        </authorList>
    </citation>
    <scope>NUCLEOTIDE SEQUENCE [LARGE SCALE GENOMIC DNA]</scope>
    <source>
        <strain evidence="4">Lake Konstanz</strain>
    </source>
</reference>
<evidence type="ECO:0000313" key="3">
    <source>
        <dbReference type="EMBL" id="CUG90730.1"/>
    </source>
</evidence>
<sequence length="359" mass="38010">MRPTSMLTLLFIAASVIAGVSSAVVPSKSPRWEYNFQSPQAATNPTVYFDVALVPTNTTLHAFNVVTGAVLWTFEYPNGDLGGYAAASAELVTVGTLNNLYGLSWNGTLLWAFGAPAGTRPTPLNHFRPTFGADGIYVTTGYTPLIKLSKSTGVAIWTASTSQGVAQLHATEYGSSVYVTTFVGTVGYGVSYSAATGLFKWNITVPGLLNIIVAPAVGLLFTAGGTATVGTITAYTLGGDATVEQYQLNYAGLPLVDYYIFNTTLYINTAATLAVYPTAVIQYDAATGVAQWTLPKVPFLFFVPCSKGLINYEPTQVVAYDKLGNAKWRYPAVATNDGAVSENDIVVTITSTSVIALDF</sequence>
<dbReference type="VEuPathDB" id="TriTrypDB:BSAL_28510"/>
<dbReference type="InterPro" id="IPR002372">
    <property type="entry name" value="PQQ_rpt_dom"/>
</dbReference>
<name>A0A0S4JKN4_BODSA</name>
<accession>A0A0S4JKN4</accession>
<feature type="signal peptide" evidence="1">
    <location>
        <begin position="1"/>
        <end position="22"/>
    </location>
</feature>
<dbReference type="AlphaFoldDB" id="A0A0S4JKN4"/>
<dbReference type="InterPro" id="IPR011047">
    <property type="entry name" value="Quinoprotein_ADH-like_sf"/>
</dbReference>
<dbReference type="InterPro" id="IPR018391">
    <property type="entry name" value="PQQ_b-propeller_rpt"/>
</dbReference>
<keyword evidence="1" id="KW-0732">Signal</keyword>
<dbReference type="Gene3D" id="2.130.10.10">
    <property type="entry name" value="YVTN repeat-like/Quinoprotein amine dehydrogenase"/>
    <property type="match status" value="1"/>
</dbReference>
<evidence type="ECO:0000256" key="1">
    <source>
        <dbReference type="SAM" id="SignalP"/>
    </source>
</evidence>
<dbReference type="InterPro" id="IPR015943">
    <property type="entry name" value="WD40/YVTN_repeat-like_dom_sf"/>
</dbReference>
<dbReference type="Proteomes" id="UP000051952">
    <property type="component" value="Unassembled WGS sequence"/>
</dbReference>
<organism evidence="3 4">
    <name type="scientific">Bodo saltans</name>
    <name type="common">Flagellated protozoan</name>
    <dbReference type="NCBI Taxonomy" id="75058"/>
    <lineage>
        <taxon>Eukaryota</taxon>
        <taxon>Discoba</taxon>
        <taxon>Euglenozoa</taxon>
        <taxon>Kinetoplastea</taxon>
        <taxon>Metakinetoplastina</taxon>
        <taxon>Eubodonida</taxon>
        <taxon>Bodonidae</taxon>
        <taxon>Bodo</taxon>
    </lineage>
</organism>
<keyword evidence="4" id="KW-1185">Reference proteome</keyword>
<dbReference type="SMART" id="SM00564">
    <property type="entry name" value="PQQ"/>
    <property type="match status" value="5"/>
</dbReference>
<dbReference type="Pfam" id="PF13360">
    <property type="entry name" value="PQQ_2"/>
    <property type="match status" value="1"/>
</dbReference>
<dbReference type="EMBL" id="CYKH01001860">
    <property type="protein sequence ID" value="CUG90730.1"/>
    <property type="molecule type" value="Genomic_DNA"/>
</dbReference>
<evidence type="ECO:0000259" key="2">
    <source>
        <dbReference type="Pfam" id="PF13360"/>
    </source>
</evidence>
<dbReference type="SUPFAM" id="SSF50998">
    <property type="entry name" value="Quinoprotein alcohol dehydrogenase-like"/>
    <property type="match status" value="1"/>
</dbReference>
<proteinExistence type="predicted"/>
<feature type="domain" description="Pyrrolo-quinoline quinone repeat" evidence="2">
    <location>
        <begin position="106"/>
        <end position="203"/>
    </location>
</feature>
<gene>
    <name evidence="3" type="ORF">BSAL_28510</name>
</gene>
<protein>
    <submittedName>
        <fullName evidence="3">Membrane-associated protein, putative</fullName>
    </submittedName>
</protein>
<evidence type="ECO:0000313" key="4">
    <source>
        <dbReference type="Proteomes" id="UP000051952"/>
    </source>
</evidence>